<dbReference type="PROSITE" id="PS50937">
    <property type="entry name" value="HTH_MERR_2"/>
    <property type="match status" value="1"/>
</dbReference>
<name>A0A511JH58_9CELL</name>
<evidence type="ECO:0000256" key="3">
    <source>
        <dbReference type="ARBA" id="ARBA00023163"/>
    </source>
</evidence>
<dbReference type="InterPro" id="IPR009061">
    <property type="entry name" value="DNA-bd_dom_put_sf"/>
</dbReference>
<dbReference type="Pfam" id="PF00376">
    <property type="entry name" value="MerR"/>
    <property type="match status" value="1"/>
</dbReference>
<dbReference type="SUPFAM" id="SSF46955">
    <property type="entry name" value="Putative DNA-binding domain"/>
    <property type="match status" value="1"/>
</dbReference>
<dbReference type="AlphaFoldDB" id="A0A511JH58"/>
<dbReference type="GO" id="GO:0003700">
    <property type="term" value="F:DNA-binding transcription factor activity"/>
    <property type="evidence" value="ECO:0007669"/>
    <property type="project" value="InterPro"/>
</dbReference>
<protein>
    <submittedName>
        <fullName evidence="5">Heavy metal-responsive transcriptional regulator</fullName>
    </submittedName>
</protein>
<dbReference type="InterPro" id="IPR047057">
    <property type="entry name" value="MerR_fam"/>
</dbReference>
<reference evidence="5 6" key="1">
    <citation type="submission" date="2019-07" db="EMBL/GenBank/DDBJ databases">
        <title>Whole genome shotgun sequence of Cellulomonas terrae NBRC 100819.</title>
        <authorList>
            <person name="Hosoyama A."/>
            <person name="Uohara A."/>
            <person name="Ohji S."/>
            <person name="Ichikawa N."/>
        </authorList>
    </citation>
    <scope>NUCLEOTIDE SEQUENCE [LARGE SCALE GENOMIC DNA]</scope>
    <source>
        <strain evidence="5 6">NBRC 100819</strain>
    </source>
</reference>
<dbReference type="Proteomes" id="UP000321049">
    <property type="component" value="Unassembled WGS sequence"/>
</dbReference>
<gene>
    <name evidence="5" type="ORF">CTE05_08780</name>
</gene>
<feature type="domain" description="HTH merR-type" evidence="4">
    <location>
        <begin position="1"/>
        <end position="69"/>
    </location>
</feature>
<dbReference type="Gene3D" id="1.10.1660.10">
    <property type="match status" value="1"/>
</dbReference>
<evidence type="ECO:0000256" key="2">
    <source>
        <dbReference type="ARBA" id="ARBA00023125"/>
    </source>
</evidence>
<sequence>MQIGELAERAGLTTKTLRFYEQAGLLPGPARTASGYRDYDEPALARLRFVRAAQAAGLTLAEIRTVIEVRDDEGPPCGHVTALLNRHAAALDERIRELEATRVEVRRLRDRAATLDPATCREDGVCDVIPTV</sequence>
<dbReference type="CDD" id="cd04770">
    <property type="entry name" value="HTH_HMRTR"/>
    <property type="match status" value="1"/>
</dbReference>
<keyword evidence="3" id="KW-0804">Transcription</keyword>
<keyword evidence="2" id="KW-0238">DNA-binding</keyword>
<dbReference type="InterPro" id="IPR000551">
    <property type="entry name" value="MerR-type_HTH_dom"/>
</dbReference>
<organism evidence="5 6">
    <name type="scientific">Cellulomonas terrae</name>
    <dbReference type="NCBI Taxonomy" id="311234"/>
    <lineage>
        <taxon>Bacteria</taxon>
        <taxon>Bacillati</taxon>
        <taxon>Actinomycetota</taxon>
        <taxon>Actinomycetes</taxon>
        <taxon>Micrococcales</taxon>
        <taxon>Cellulomonadaceae</taxon>
        <taxon>Cellulomonas</taxon>
    </lineage>
</organism>
<comment type="caution">
    <text evidence="5">The sequence shown here is derived from an EMBL/GenBank/DDBJ whole genome shotgun (WGS) entry which is preliminary data.</text>
</comment>
<accession>A0A511JH58</accession>
<dbReference type="EMBL" id="BJWH01000003">
    <property type="protein sequence ID" value="GEL97331.1"/>
    <property type="molecule type" value="Genomic_DNA"/>
</dbReference>
<dbReference type="InterPro" id="IPR015358">
    <property type="entry name" value="Tscrpt_reg_MerR_DNA-bd"/>
</dbReference>
<dbReference type="PANTHER" id="PTHR30204:SF94">
    <property type="entry name" value="HEAVY METAL-DEPENDENT TRANSCRIPTIONAL REGULATOR HI_0293-RELATED"/>
    <property type="match status" value="1"/>
</dbReference>
<dbReference type="PANTHER" id="PTHR30204">
    <property type="entry name" value="REDOX-CYCLING DRUG-SENSING TRANSCRIPTIONAL ACTIVATOR SOXR"/>
    <property type="match status" value="1"/>
</dbReference>
<dbReference type="RefSeq" id="WP_186814732.1">
    <property type="nucleotide sequence ID" value="NZ_BJWH01000003.1"/>
</dbReference>
<dbReference type="Pfam" id="PF09278">
    <property type="entry name" value="MerR-DNA-bind"/>
    <property type="match status" value="1"/>
</dbReference>
<evidence type="ECO:0000256" key="1">
    <source>
        <dbReference type="ARBA" id="ARBA00023015"/>
    </source>
</evidence>
<dbReference type="SMART" id="SM00422">
    <property type="entry name" value="HTH_MERR"/>
    <property type="match status" value="1"/>
</dbReference>
<dbReference type="PRINTS" id="PR00040">
    <property type="entry name" value="HTHMERR"/>
</dbReference>
<keyword evidence="6" id="KW-1185">Reference proteome</keyword>
<keyword evidence="1" id="KW-0805">Transcription regulation</keyword>
<evidence type="ECO:0000313" key="5">
    <source>
        <dbReference type="EMBL" id="GEL97331.1"/>
    </source>
</evidence>
<dbReference type="PROSITE" id="PS00552">
    <property type="entry name" value="HTH_MERR_1"/>
    <property type="match status" value="1"/>
</dbReference>
<evidence type="ECO:0000259" key="4">
    <source>
        <dbReference type="PROSITE" id="PS50937"/>
    </source>
</evidence>
<dbReference type="GO" id="GO:0003677">
    <property type="term" value="F:DNA binding"/>
    <property type="evidence" value="ECO:0007669"/>
    <property type="project" value="UniProtKB-KW"/>
</dbReference>
<proteinExistence type="predicted"/>
<evidence type="ECO:0000313" key="6">
    <source>
        <dbReference type="Proteomes" id="UP000321049"/>
    </source>
</evidence>